<dbReference type="InterPro" id="IPR019595">
    <property type="entry name" value="DUF2470"/>
</dbReference>
<feature type="domain" description="DUF2470" evidence="1">
    <location>
        <begin position="5"/>
        <end position="93"/>
    </location>
</feature>
<dbReference type="OrthoDB" id="5553410at2759"/>
<accession>A5E0K2</accession>
<evidence type="ECO:0000259" key="1">
    <source>
        <dbReference type="Pfam" id="PF10615"/>
    </source>
</evidence>
<dbReference type="InParanoid" id="A5E0K2"/>
<reference evidence="2" key="2">
    <citation type="journal article" date="2009" name="Nature">
        <title>Evolution of pathogenicity and sexual reproduction in eight Candida genomes.</title>
        <authorList>
            <person name="Butler G."/>
            <person name="Rasmussen M.D."/>
            <person name="Lin M.F."/>
            <person name="Santos M.A."/>
            <person name="Sakthikumar S."/>
            <person name="Munro C.A."/>
            <person name="Rheinbay E."/>
            <person name="Grabherr M."/>
            <person name="Forche A."/>
            <person name="Reedy J.L."/>
            <person name="Agrafioti I."/>
            <person name="Arnaud M.B."/>
            <person name="Bates S."/>
            <person name="Brown A.J."/>
            <person name="Brunke S."/>
            <person name="Costanzo M.C."/>
            <person name="Fitzpatrick D.A."/>
            <person name="de Groot P.W."/>
            <person name="Harris D."/>
            <person name="Hoyer L.L."/>
            <person name="Hube B."/>
            <person name="Klis F.M."/>
            <person name="Kodira C."/>
            <person name="Lennard N."/>
            <person name="Logue M.E."/>
            <person name="Martin R."/>
            <person name="Neiman A.M."/>
            <person name="Nikolaou E."/>
            <person name="Quail M.A."/>
            <person name="Quinn J."/>
            <person name="Santos M.C."/>
            <person name="Schmitzberger F.F."/>
            <person name="Sherlock G."/>
            <person name="Shah P."/>
            <person name="Silverstein K.A."/>
            <person name="Skrzypek M.S."/>
            <person name="Soll D."/>
            <person name="Staggs R."/>
            <person name="Stansfield I."/>
            <person name="Stumpf M.P."/>
            <person name="Sudbery P.E."/>
            <person name="Srikantha T."/>
            <person name="Zeng Q."/>
            <person name="Berman J."/>
            <person name="Berriman M."/>
            <person name="Heitman J."/>
            <person name="Gow N.A."/>
            <person name="Lorenz M.C."/>
            <person name="Birren B.W."/>
            <person name="Kellis M."/>
            <person name="Cuomo C.A."/>
        </authorList>
    </citation>
    <scope>NUCLEOTIDE SEQUENCE [LARGE SCALE GENOMIC DNA]</scope>
    <source>
        <strain evidence="2">NRRL YB-4239</strain>
    </source>
</reference>
<dbReference type="RefSeq" id="XP_001525211.1">
    <property type="nucleotide sequence ID" value="XM_001525161.1"/>
</dbReference>
<dbReference type="PANTHER" id="PTHR37783">
    <property type="entry name" value="MEMBRANE PROTEIN, PUTATIVE (AFU_ORTHOLOGUE AFUA_1G04315)-RELATED"/>
    <property type="match status" value="1"/>
</dbReference>
<dbReference type="Pfam" id="PF10615">
    <property type="entry name" value="DUF2470"/>
    <property type="match status" value="1"/>
</dbReference>
<dbReference type="VEuPathDB" id="FungiDB:LELG_03139"/>
<sequence length="232" mass="26822">MSDPSARIISHMNRDHQLSLNDYVVVYGTVDSKYLVEDSVHITKVDLEQIVIEYDLINPSKTKTLALYWSDAEEYEKIEVKSWSDIKGKLIAMAKYCANKQGFEMHKLTKAEWPDLSLSGLFGWSMYPQWMVLILNSYNPEILRNLFANDALFNRLVKYLPSGAIRFYKYAGETHASKVLLTIVVLHLIEIFKETGPILKKNRAPGIVRAKWYFMNLIEGFPVLIRLKNLTK</sequence>
<dbReference type="GeneID" id="5232378"/>
<dbReference type="PANTHER" id="PTHR37783:SF1">
    <property type="entry name" value="MEMBRANE PROTEIN, PUTATIVE (AFU_ORTHOLOGUE AFUA_1G04315)-RELATED"/>
    <property type="match status" value="1"/>
</dbReference>
<name>A5E0K2_LODEL</name>
<dbReference type="AlphaFoldDB" id="A5E0K2"/>
<dbReference type="OMA" id="DFLIEWY"/>
<dbReference type="eggNOG" id="ENOG502RZUI">
    <property type="taxonomic scope" value="Eukaryota"/>
</dbReference>
<dbReference type="HOGENOM" id="CLU_081019_1_0_1"/>
<organism evidence="2 3">
    <name type="scientific">Lodderomyces elongisporus (strain ATCC 11503 / CBS 2605 / JCM 1781 / NBRC 1676 / NRRL YB-4239)</name>
    <name type="common">Yeast</name>
    <name type="synonym">Saccharomyces elongisporus</name>
    <dbReference type="NCBI Taxonomy" id="379508"/>
    <lineage>
        <taxon>Eukaryota</taxon>
        <taxon>Fungi</taxon>
        <taxon>Dikarya</taxon>
        <taxon>Ascomycota</taxon>
        <taxon>Saccharomycotina</taxon>
        <taxon>Pichiomycetes</taxon>
        <taxon>Debaryomycetaceae</taxon>
        <taxon>Candida/Lodderomyces clade</taxon>
        <taxon>Lodderomyces</taxon>
    </lineage>
</organism>
<dbReference type="Gene3D" id="3.20.180.10">
    <property type="entry name" value="PNP-oxidase-like"/>
    <property type="match status" value="1"/>
</dbReference>
<dbReference type="KEGG" id="lel:PVL30_002631"/>
<dbReference type="EMBL" id="CH981527">
    <property type="protein sequence ID" value="EDK44960.1"/>
    <property type="molecule type" value="Genomic_DNA"/>
</dbReference>
<gene>
    <name evidence="2" type="ORF">LELG_03139</name>
</gene>
<proteinExistence type="predicted"/>
<dbReference type="InterPro" id="IPR037119">
    <property type="entry name" value="Haem_oxidase_HugZ-like_sf"/>
</dbReference>
<keyword evidence="3" id="KW-1185">Reference proteome</keyword>
<evidence type="ECO:0000313" key="3">
    <source>
        <dbReference type="Proteomes" id="UP000001996"/>
    </source>
</evidence>
<dbReference type="Proteomes" id="UP000001996">
    <property type="component" value="Unassembled WGS sequence"/>
</dbReference>
<protein>
    <recommendedName>
        <fullName evidence="1">DUF2470 domain-containing protein</fullName>
    </recommendedName>
</protein>
<evidence type="ECO:0000313" key="2">
    <source>
        <dbReference type="EMBL" id="EDK44960.1"/>
    </source>
</evidence>
<reference evidence="2" key="1">
    <citation type="submission" date="2006-07" db="EMBL/GenBank/DDBJ databases">
        <title>The genome sequence of Lodderomyces elongisporus.</title>
        <authorList>
            <consortium name="The Broad Institute Genome Sequencing Platform"/>
            <person name="Birren B."/>
            <person name="Lander E."/>
            <person name="Galagan J."/>
            <person name="Nusbaum C."/>
            <person name="Devon K."/>
            <person name="Cuomo C."/>
            <person name="Jaffe D."/>
            <person name="Butler J."/>
            <person name="Alvarez P."/>
            <person name="Gnerre S."/>
            <person name="Grabherr M."/>
            <person name="Kleber M."/>
            <person name="Mauceli E."/>
            <person name="Brockman W."/>
            <person name="MacCallum I.A."/>
            <person name="Rounsley S."/>
            <person name="Young S."/>
            <person name="LaButti K."/>
            <person name="Pushparaj V."/>
            <person name="DeCaprio D."/>
            <person name="Crawford M."/>
            <person name="Koehrsen M."/>
            <person name="Engels R."/>
            <person name="Montgomery P."/>
            <person name="Pearson M."/>
            <person name="Howarth C."/>
            <person name="Larson L."/>
            <person name="Luoma S."/>
            <person name="White J."/>
            <person name="Kodira C."/>
            <person name="Zeng Q."/>
            <person name="Yandava C."/>
            <person name="Alvarado L."/>
            <person name="O'leary S."/>
            <person name="Kurtzman C."/>
            <person name="Reedy J."/>
            <person name="Heitman J."/>
        </authorList>
    </citation>
    <scope>NUCLEOTIDE SEQUENCE</scope>
    <source>
        <strain evidence="2">NRRL YB-4239</strain>
    </source>
</reference>